<dbReference type="Proteomes" id="UP000266188">
    <property type="component" value="Unassembled WGS sequence"/>
</dbReference>
<proteinExistence type="predicted"/>
<dbReference type="STRING" id="2070753.A0A3A2ZIX0"/>
<protein>
    <submittedName>
        <fullName evidence="1">Uncharacterized protein</fullName>
    </submittedName>
</protein>
<evidence type="ECO:0000313" key="1">
    <source>
        <dbReference type="EMBL" id="RJE21357.1"/>
    </source>
</evidence>
<sequence>MAWDRIPSEVFDLILQNVDLETIRNVRLANKVAAQRCLSPRFLSFASHIQTDLTEQSLWKLMARASHPVFSHAARQLTIIAVCYDHRGKNVLFELDYTTRSDWNPLIAWVIPPTKETPRARYDLEWLQQQLAIRNAVSDRFIIHVISSALDLFTDLQHISLQAQVWTSASERWSPYAVFAPVMVPWATHVCYLTLAAVAKSKSSVPEIDIYGKYEEDSNPTDKPCRPSWIHCGVSITELAHYLAKIDDSGKFRLPFESMKLYLATGTQTQPESETKWLQIDYSPFLSGFSSSVGEEMNLNENNQSGVMQLLKATPDLRDLTVDLDHKNLAIGDRVHRMFTSVADQASLHQLRKCELIRLPVTSTALLKFLEAHLGLKDLTLQNLSIPFDDKFDPVFRFIGAEMLELNTCTISDLYRGDTRVNLDREAFAHAYCPHRPYLPIEFTSCETAPPDLYLVFVPQAIVKAMEENSQKCS</sequence>
<dbReference type="OrthoDB" id="3886018at2759"/>
<gene>
    <name evidence="1" type="ORF">PHISCL_06314</name>
</gene>
<organism evidence="1 2">
    <name type="scientific">Aspergillus sclerotialis</name>
    <dbReference type="NCBI Taxonomy" id="2070753"/>
    <lineage>
        <taxon>Eukaryota</taxon>
        <taxon>Fungi</taxon>
        <taxon>Dikarya</taxon>
        <taxon>Ascomycota</taxon>
        <taxon>Pezizomycotina</taxon>
        <taxon>Eurotiomycetes</taxon>
        <taxon>Eurotiomycetidae</taxon>
        <taxon>Eurotiales</taxon>
        <taxon>Aspergillaceae</taxon>
        <taxon>Aspergillus</taxon>
        <taxon>Aspergillus subgen. Polypaecilum</taxon>
    </lineage>
</organism>
<reference evidence="2" key="1">
    <citation type="submission" date="2017-02" db="EMBL/GenBank/DDBJ databases">
        <authorList>
            <person name="Tafer H."/>
            <person name="Lopandic K."/>
        </authorList>
    </citation>
    <scope>NUCLEOTIDE SEQUENCE [LARGE SCALE GENOMIC DNA]</scope>
    <source>
        <strain evidence="2">CBS 366.77</strain>
    </source>
</reference>
<dbReference type="AlphaFoldDB" id="A0A3A2ZIX0"/>
<keyword evidence="2" id="KW-1185">Reference proteome</keyword>
<accession>A0A3A2ZIX0</accession>
<comment type="caution">
    <text evidence="1">The sequence shown here is derived from an EMBL/GenBank/DDBJ whole genome shotgun (WGS) entry which is preliminary data.</text>
</comment>
<name>A0A3A2ZIX0_9EURO</name>
<evidence type="ECO:0000313" key="2">
    <source>
        <dbReference type="Proteomes" id="UP000266188"/>
    </source>
</evidence>
<dbReference type="EMBL" id="MVGC01000234">
    <property type="protein sequence ID" value="RJE21357.1"/>
    <property type="molecule type" value="Genomic_DNA"/>
</dbReference>